<accession>A0ABY4HHP9</accession>
<dbReference type="RefSeq" id="WP_245036203.1">
    <property type="nucleotide sequence ID" value="NZ_CP095076.1"/>
</dbReference>
<dbReference type="Proteomes" id="UP000830326">
    <property type="component" value="Plasmid unnamed1"/>
</dbReference>
<protein>
    <submittedName>
        <fullName evidence="1">Uncharacterized protein</fullName>
    </submittedName>
</protein>
<keyword evidence="1" id="KW-0614">Plasmid</keyword>
<dbReference type="EMBL" id="CP095076">
    <property type="protein sequence ID" value="UOR14101.1"/>
    <property type="molecule type" value="Genomic_DNA"/>
</dbReference>
<gene>
    <name evidence="1" type="ORF">MUO15_21335</name>
</gene>
<keyword evidence="2" id="KW-1185">Reference proteome</keyword>
<evidence type="ECO:0000313" key="1">
    <source>
        <dbReference type="EMBL" id="UOR14101.1"/>
    </source>
</evidence>
<name>A0ABY4HHP9_9BACI</name>
<proteinExistence type="predicted"/>
<geneLocation type="plasmid" evidence="1 2">
    <name>unnamed1</name>
</geneLocation>
<sequence length="115" mass="13391">MTKINMNHEDNSYKELLNDVKSEYPNDSKEQIQALKRQHNSLYELMGSLDVAVTEIRKRDLGNSINLGNLNVEMLYQALFTLSYLLPNDLPDHKYKEALNKINPVTEEIIKNRQI</sequence>
<evidence type="ECO:0000313" key="2">
    <source>
        <dbReference type="Proteomes" id="UP000830326"/>
    </source>
</evidence>
<reference evidence="1" key="1">
    <citation type="submission" date="2022-04" db="EMBL/GenBank/DDBJ databases">
        <title>Halobacillus sp. isolated from saltern.</title>
        <authorList>
            <person name="Won M."/>
            <person name="Lee C.-M."/>
            <person name="Woen H.-Y."/>
            <person name="Kwon S.-W."/>
        </authorList>
    </citation>
    <scope>NUCLEOTIDE SEQUENCE</scope>
    <source>
        <strain evidence="1">SSHM10-5</strain>
        <plasmid evidence="1">unnamed1</plasmid>
    </source>
</reference>
<organism evidence="1 2">
    <name type="scientific">Halobacillus amylolyticus</name>
    <dbReference type="NCBI Taxonomy" id="2932259"/>
    <lineage>
        <taxon>Bacteria</taxon>
        <taxon>Bacillati</taxon>
        <taxon>Bacillota</taxon>
        <taxon>Bacilli</taxon>
        <taxon>Bacillales</taxon>
        <taxon>Bacillaceae</taxon>
        <taxon>Halobacillus</taxon>
    </lineage>
</organism>